<evidence type="ECO:0000259" key="11">
    <source>
        <dbReference type="PROSITE" id="PS50157"/>
    </source>
</evidence>
<dbReference type="Pfam" id="PF00096">
    <property type="entry name" value="zf-C2H2"/>
    <property type="match status" value="2"/>
</dbReference>
<feature type="region of interest" description="Disordered" evidence="10">
    <location>
        <begin position="1"/>
        <end position="23"/>
    </location>
</feature>
<evidence type="ECO:0000256" key="1">
    <source>
        <dbReference type="ARBA" id="ARBA00004123"/>
    </source>
</evidence>
<dbReference type="InterPro" id="IPR050636">
    <property type="entry name" value="C2H2-ZF_domain-containing"/>
</dbReference>
<evidence type="ECO:0000313" key="13">
    <source>
        <dbReference type="Proteomes" id="UP000001811"/>
    </source>
</evidence>
<keyword evidence="7" id="KW-0804">Transcription</keyword>
<dbReference type="SUPFAM" id="SSF57667">
    <property type="entry name" value="beta-beta-alpha zinc fingers"/>
    <property type="match status" value="1"/>
</dbReference>
<keyword evidence="6" id="KW-0805">Transcription regulation</keyword>
<comment type="subcellular location">
    <subcellularLocation>
        <location evidence="1">Nucleus</location>
    </subcellularLocation>
</comment>
<reference evidence="12 13" key="1">
    <citation type="journal article" date="2011" name="Nature">
        <title>A high-resolution map of human evolutionary constraint using 29 mammals.</title>
        <authorList>
            <person name="Lindblad-Toh K."/>
            <person name="Garber M."/>
            <person name="Zuk O."/>
            <person name="Lin M.F."/>
            <person name="Parker B.J."/>
            <person name="Washietl S."/>
            <person name="Kheradpour P."/>
            <person name="Ernst J."/>
            <person name="Jordan G."/>
            <person name="Mauceli E."/>
            <person name="Ward L.D."/>
            <person name="Lowe C.B."/>
            <person name="Holloway A.K."/>
            <person name="Clamp M."/>
            <person name="Gnerre S."/>
            <person name="Alfoldi J."/>
            <person name="Beal K."/>
            <person name="Chang J."/>
            <person name="Clawson H."/>
            <person name="Cuff J."/>
            <person name="Di Palma F."/>
            <person name="Fitzgerald S."/>
            <person name="Flicek P."/>
            <person name="Guttman M."/>
            <person name="Hubisz M.J."/>
            <person name="Jaffe D.B."/>
            <person name="Jungreis I."/>
            <person name="Kent W.J."/>
            <person name="Kostka D."/>
            <person name="Lara M."/>
            <person name="Martins A.L."/>
            <person name="Massingham T."/>
            <person name="Moltke I."/>
            <person name="Raney B.J."/>
            <person name="Rasmussen M.D."/>
            <person name="Robinson J."/>
            <person name="Stark A."/>
            <person name="Vilella A.J."/>
            <person name="Wen J."/>
            <person name="Xie X."/>
            <person name="Zody M.C."/>
            <person name="Baldwin J."/>
            <person name="Bloom T."/>
            <person name="Chin C.W."/>
            <person name="Heiman D."/>
            <person name="Nicol R."/>
            <person name="Nusbaum C."/>
            <person name="Young S."/>
            <person name="Wilkinson J."/>
            <person name="Worley K.C."/>
            <person name="Kovar C.L."/>
            <person name="Muzny D.M."/>
            <person name="Gibbs R.A."/>
            <person name="Cree A."/>
            <person name="Dihn H.H."/>
            <person name="Fowler G."/>
            <person name="Jhangiani S."/>
            <person name="Joshi V."/>
            <person name="Lee S."/>
            <person name="Lewis L.R."/>
            <person name="Nazareth L.V."/>
            <person name="Okwuonu G."/>
            <person name="Santibanez J."/>
            <person name="Warren W.C."/>
            <person name="Mardis E.R."/>
            <person name="Weinstock G.M."/>
            <person name="Wilson R.K."/>
            <person name="Delehaunty K."/>
            <person name="Dooling D."/>
            <person name="Fronik C."/>
            <person name="Fulton L."/>
            <person name="Fulton B."/>
            <person name="Graves T."/>
            <person name="Minx P."/>
            <person name="Sodergren E."/>
            <person name="Birney E."/>
            <person name="Margulies E.H."/>
            <person name="Herrero J."/>
            <person name="Green E.D."/>
            <person name="Haussler D."/>
            <person name="Siepel A."/>
            <person name="Goldman N."/>
            <person name="Pollard K.S."/>
            <person name="Pedersen J.S."/>
            <person name="Lander E.S."/>
            <person name="Kellis M."/>
        </authorList>
    </citation>
    <scope>NUCLEOTIDE SEQUENCE [LARGE SCALE GENOMIC DNA]</scope>
    <source>
        <strain evidence="12 13">Thorbecke inbred</strain>
    </source>
</reference>
<protein>
    <recommendedName>
        <fullName evidence="11">C2H2-type domain-containing protein</fullName>
    </recommendedName>
</protein>
<keyword evidence="4 9" id="KW-0863">Zinc-finger</keyword>
<evidence type="ECO:0000256" key="5">
    <source>
        <dbReference type="ARBA" id="ARBA00022833"/>
    </source>
</evidence>
<feature type="compositionally biased region" description="Pro residues" evidence="10">
    <location>
        <begin position="10"/>
        <end position="20"/>
    </location>
</feature>
<dbReference type="STRING" id="9986.ENSOCUP00000049417"/>
<keyword evidence="3" id="KW-0677">Repeat</keyword>
<keyword evidence="8" id="KW-0539">Nucleus</keyword>
<dbReference type="SMART" id="SM00355">
    <property type="entry name" value="ZnF_C2H2"/>
    <property type="match status" value="2"/>
</dbReference>
<dbReference type="FunFam" id="3.30.160.60:FF:000133">
    <property type="entry name" value="Zinc finger protein 347"/>
    <property type="match status" value="1"/>
</dbReference>
<dbReference type="Ensembl" id="ENSOCUT00000062878.1">
    <property type="protein sequence ID" value="ENSOCUP00000049417.1"/>
    <property type="gene ID" value="ENSOCUG00000036451.1"/>
</dbReference>
<dbReference type="InterPro" id="IPR013087">
    <property type="entry name" value="Znf_C2H2_type"/>
</dbReference>
<feature type="domain" description="C2H2-type" evidence="11">
    <location>
        <begin position="27"/>
        <end position="54"/>
    </location>
</feature>
<keyword evidence="13" id="KW-1185">Reference proteome</keyword>
<dbReference type="PROSITE" id="PS00028">
    <property type="entry name" value="ZINC_FINGER_C2H2_1"/>
    <property type="match status" value="2"/>
</dbReference>
<evidence type="ECO:0000256" key="4">
    <source>
        <dbReference type="ARBA" id="ARBA00022771"/>
    </source>
</evidence>
<dbReference type="Bgee" id="ENSOCUG00000036451">
    <property type="expression patterns" value="Expressed in smooth muscle tissue and 18 other cell types or tissues"/>
</dbReference>
<dbReference type="FunFam" id="3.30.160.60:FF:000968">
    <property type="entry name" value="zinc finger protein 628"/>
    <property type="match status" value="1"/>
</dbReference>
<dbReference type="PANTHER" id="PTHR47772">
    <property type="entry name" value="ZINC FINGER PROTEIN 200"/>
    <property type="match status" value="1"/>
</dbReference>
<reference evidence="12" key="2">
    <citation type="submission" date="2025-08" db="UniProtKB">
        <authorList>
            <consortium name="Ensembl"/>
        </authorList>
    </citation>
    <scope>IDENTIFICATION</scope>
    <source>
        <strain evidence="12">Thorbecke</strain>
    </source>
</reference>
<evidence type="ECO:0000256" key="10">
    <source>
        <dbReference type="SAM" id="MobiDB-lite"/>
    </source>
</evidence>
<dbReference type="InParanoid" id="A0A5F9DU03"/>
<dbReference type="Gene3D" id="3.30.160.60">
    <property type="entry name" value="Classic Zinc Finger"/>
    <property type="match status" value="2"/>
</dbReference>
<feature type="domain" description="C2H2-type" evidence="11">
    <location>
        <begin position="55"/>
        <end position="82"/>
    </location>
</feature>
<evidence type="ECO:0000313" key="12">
    <source>
        <dbReference type="Ensembl" id="ENSOCUP00000049417.1"/>
    </source>
</evidence>
<dbReference type="AlphaFoldDB" id="A0A5F9DU03"/>
<dbReference type="GeneTree" id="ENSGT00910000144307"/>
<evidence type="ECO:0000256" key="2">
    <source>
        <dbReference type="ARBA" id="ARBA00022723"/>
    </source>
</evidence>
<reference evidence="12" key="3">
    <citation type="submission" date="2025-09" db="UniProtKB">
        <authorList>
            <consortium name="Ensembl"/>
        </authorList>
    </citation>
    <scope>IDENTIFICATION</scope>
    <source>
        <strain evidence="12">Thorbecke</strain>
    </source>
</reference>
<evidence type="ECO:0000256" key="3">
    <source>
        <dbReference type="ARBA" id="ARBA00022737"/>
    </source>
</evidence>
<evidence type="ECO:0000256" key="7">
    <source>
        <dbReference type="ARBA" id="ARBA00023163"/>
    </source>
</evidence>
<keyword evidence="2" id="KW-0479">Metal-binding</keyword>
<dbReference type="InterPro" id="IPR036236">
    <property type="entry name" value="Znf_C2H2_sf"/>
</dbReference>
<keyword evidence="5" id="KW-0862">Zinc</keyword>
<proteinExistence type="predicted"/>
<dbReference type="GO" id="GO:0005634">
    <property type="term" value="C:nucleus"/>
    <property type="evidence" value="ECO:0007669"/>
    <property type="project" value="UniProtKB-SubCell"/>
</dbReference>
<dbReference type="GO" id="GO:0008270">
    <property type="term" value="F:zinc ion binding"/>
    <property type="evidence" value="ECO:0007669"/>
    <property type="project" value="UniProtKB-KW"/>
</dbReference>
<dbReference type="PROSITE" id="PS50157">
    <property type="entry name" value="ZINC_FINGER_C2H2_2"/>
    <property type="match status" value="2"/>
</dbReference>
<organism evidence="12 13">
    <name type="scientific">Oryctolagus cuniculus</name>
    <name type="common">Rabbit</name>
    <dbReference type="NCBI Taxonomy" id="9986"/>
    <lineage>
        <taxon>Eukaryota</taxon>
        <taxon>Metazoa</taxon>
        <taxon>Chordata</taxon>
        <taxon>Craniata</taxon>
        <taxon>Vertebrata</taxon>
        <taxon>Euteleostomi</taxon>
        <taxon>Mammalia</taxon>
        <taxon>Eutheria</taxon>
        <taxon>Euarchontoglires</taxon>
        <taxon>Glires</taxon>
        <taxon>Lagomorpha</taxon>
        <taxon>Leporidae</taxon>
        <taxon>Oryctolagus</taxon>
    </lineage>
</organism>
<evidence type="ECO:0000256" key="8">
    <source>
        <dbReference type="ARBA" id="ARBA00023242"/>
    </source>
</evidence>
<accession>A0A5F9DU03</accession>
<dbReference type="SMR" id="A0A5F9DU03"/>
<name>A0A5F9DU03_RABIT</name>
<sequence>LPDAAGSRRPAPPSLAPPVPASAERPYKCAECGKAFKRSSLLANHQCVHTGLRAFTCGQCGLTFKWLSHYQYHLRLHSGERPYA</sequence>
<evidence type="ECO:0000256" key="9">
    <source>
        <dbReference type="PROSITE-ProRule" id="PRU00042"/>
    </source>
</evidence>
<evidence type="ECO:0000256" key="6">
    <source>
        <dbReference type="ARBA" id="ARBA00023015"/>
    </source>
</evidence>
<dbReference type="EMBL" id="AAGW02051652">
    <property type="status" value="NOT_ANNOTATED_CDS"/>
    <property type="molecule type" value="Genomic_DNA"/>
</dbReference>
<dbReference type="EMBL" id="AAGW02051651">
    <property type="status" value="NOT_ANNOTATED_CDS"/>
    <property type="molecule type" value="Genomic_DNA"/>
</dbReference>
<dbReference type="PANTHER" id="PTHR47772:SF12">
    <property type="entry name" value="RB-ASSOCIATED KRAB ZINC FINGER-RELATED"/>
    <property type="match status" value="1"/>
</dbReference>
<dbReference type="Proteomes" id="UP000001811">
    <property type="component" value="Chromosome 8"/>
</dbReference>